<keyword evidence="4" id="KW-1185">Reference proteome</keyword>
<keyword evidence="2" id="KW-0812">Transmembrane</keyword>
<feature type="transmembrane region" description="Helical" evidence="2">
    <location>
        <begin position="84"/>
        <end position="104"/>
    </location>
</feature>
<feature type="compositionally biased region" description="Polar residues" evidence="1">
    <location>
        <begin position="162"/>
        <end position="177"/>
    </location>
</feature>
<dbReference type="EMBL" id="ML769401">
    <property type="protein sequence ID" value="KAE9406624.1"/>
    <property type="molecule type" value="Genomic_DNA"/>
</dbReference>
<evidence type="ECO:0000256" key="1">
    <source>
        <dbReference type="SAM" id="MobiDB-lite"/>
    </source>
</evidence>
<proteinExistence type="predicted"/>
<feature type="region of interest" description="Disordered" evidence="1">
    <location>
        <begin position="157"/>
        <end position="177"/>
    </location>
</feature>
<evidence type="ECO:0000313" key="4">
    <source>
        <dbReference type="Proteomes" id="UP000799118"/>
    </source>
</evidence>
<dbReference type="Proteomes" id="UP000799118">
    <property type="component" value="Unassembled WGS sequence"/>
</dbReference>
<keyword evidence="2" id="KW-1133">Transmembrane helix</keyword>
<evidence type="ECO:0000313" key="3">
    <source>
        <dbReference type="EMBL" id="KAE9406624.1"/>
    </source>
</evidence>
<protein>
    <submittedName>
        <fullName evidence="3">Uncharacterized protein</fullName>
    </submittedName>
</protein>
<sequence>MPPSSPRTLSLRFGIEVDLDFKSILHRRNFPRWAPDDGNGTPFWRHNTTIGSNSSSFGTPFGNNGTSTIKGGGGSSVNRKVSNAAIGGSIAGMVLVLGFLWYGWRRGCCRKRRIKLEQVKGRKLDSSDSSSQLLRTLPTPATHLAFAVPPPAYFPLEHGSDTEFNQKSAESRSQTAPPRYWQIQNSSSSASLHQELFSKQREDQEMVGGGGQRIQNMPSLGARGLMVDGEGHAFNGMEGIRINDLSAVSSADHGHTFNPHLPATIVDEIQPPISSLNRLTEPASLLSPTTIEAFPESPSESLEHSTLTRSMSLVQSPKFTLPIGLSSADSDAESEIRYLRRQVENLAQANAQLAGDYGLLNRRVSQTNSSVT</sequence>
<dbReference type="OrthoDB" id="3018196at2759"/>
<name>A0A6A4ICV0_9AGAR</name>
<dbReference type="AlphaFoldDB" id="A0A6A4ICV0"/>
<organism evidence="3 4">
    <name type="scientific">Gymnopus androsaceus JB14</name>
    <dbReference type="NCBI Taxonomy" id="1447944"/>
    <lineage>
        <taxon>Eukaryota</taxon>
        <taxon>Fungi</taxon>
        <taxon>Dikarya</taxon>
        <taxon>Basidiomycota</taxon>
        <taxon>Agaricomycotina</taxon>
        <taxon>Agaricomycetes</taxon>
        <taxon>Agaricomycetidae</taxon>
        <taxon>Agaricales</taxon>
        <taxon>Marasmiineae</taxon>
        <taxon>Omphalotaceae</taxon>
        <taxon>Gymnopus</taxon>
    </lineage>
</organism>
<keyword evidence="2" id="KW-0472">Membrane</keyword>
<evidence type="ECO:0000256" key="2">
    <source>
        <dbReference type="SAM" id="Phobius"/>
    </source>
</evidence>
<gene>
    <name evidence="3" type="ORF">BT96DRAFT_971870</name>
</gene>
<feature type="region of interest" description="Disordered" evidence="1">
    <location>
        <begin position="54"/>
        <end position="75"/>
    </location>
</feature>
<accession>A0A6A4ICV0</accession>
<reference evidence="3" key="1">
    <citation type="journal article" date="2019" name="Environ. Microbiol.">
        <title>Fungal ecological strategies reflected in gene transcription - a case study of two litter decomposers.</title>
        <authorList>
            <person name="Barbi F."/>
            <person name="Kohler A."/>
            <person name="Barry K."/>
            <person name="Baskaran P."/>
            <person name="Daum C."/>
            <person name="Fauchery L."/>
            <person name="Ihrmark K."/>
            <person name="Kuo A."/>
            <person name="LaButti K."/>
            <person name="Lipzen A."/>
            <person name="Morin E."/>
            <person name="Grigoriev I.V."/>
            <person name="Henrissat B."/>
            <person name="Lindahl B."/>
            <person name="Martin F."/>
        </authorList>
    </citation>
    <scope>NUCLEOTIDE SEQUENCE</scope>
    <source>
        <strain evidence="3">JB14</strain>
    </source>
</reference>